<dbReference type="Gene3D" id="3.30.530.20">
    <property type="match status" value="1"/>
</dbReference>
<dbReference type="eggNOG" id="ENOG5032RQA">
    <property type="taxonomic scope" value="Bacteria"/>
</dbReference>
<protein>
    <recommendedName>
        <fullName evidence="3">Polyketide cyclase/dehydrase</fullName>
    </recommendedName>
</protein>
<dbReference type="RefSeq" id="WP_013256691.1">
    <property type="nucleotide sequence ID" value="NC_014364.1"/>
</dbReference>
<name>E1R9R6_SEDSS</name>
<dbReference type="CDD" id="cd07812">
    <property type="entry name" value="SRPBCC"/>
    <property type="match status" value="1"/>
</dbReference>
<dbReference type="AlphaFoldDB" id="E1R9R6"/>
<dbReference type="STRING" id="573413.Spirs_4156"/>
<evidence type="ECO:0008006" key="3">
    <source>
        <dbReference type="Google" id="ProtNLM"/>
    </source>
</evidence>
<gene>
    <name evidence="1" type="ordered locus">Spirs_4156</name>
</gene>
<accession>E1R9R6</accession>
<dbReference type="InterPro" id="IPR023393">
    <property type="entry name" value="START-like_dom_sf"/>
</dbReference>
<dbReference type="SUPFAM" id="SSF55961">
    <property type="entry name" value="Bet v1-like"/>
    <property type="match status" value="1"/>
</dbReference>
<organism evidence="1 2">
    <name type="scientific">Sediminispirochaeta smaragdinae (strain DSM 11293 / JCM 15392 / SEBR 4228)</name>
    <name type="common">Spirochaeta smaragdinae</name>
    <dbReference type="NCBI Taxonomy" id="573413"/>
    <lineage>
        <taxon>Bacteria</taxon>
        <taxon>Pseudomonadati</taxon>
        <taxon>Spirochaetota</taxon>
        <taxon>Spirochaetia</taxon>
        <taxon>Spirochaetales</taxon>
        <taxon>Spirochaetaceae</taxon>
        <taxon>Sediminispirochaeta</taxon>
    </lineage>
</organism>
<dbReference type="EMBL" id="CP002116">
    <property type="protein sequence ID" value="ADK83235.1"/>
    <property type="molecule type" value="Genomic_DNA"/>
</dbReference>
<dbReference type="Proteomes" id="UP000002318">
    <property type="component" value="Chromosome"/>
</dbReference>
<keyword evidence="2" id="KW-1185">Reference proteome</keyword>
<evidence type="ECO:0000313" key="1">
    <source>
        <dbReference type="EMBL" id="ADK83235.1"/>
    </source>
</evidence>
<dbReference type="HOGENOM" id="CLU_122891_1_0_12"/>
<dbReference type="OrthoDB" id="9788177at2"/>
<proteinExistence type="predicted"/>
<reference evidence="1 2" key="1">
    <citation type="journal article" date="2010" name="Stand. Genomic Sci.">
        <title>Complete genome sequence of Spirochaeta smaragdinae type strain (SEBR 4228).</title>
        <authorList>
            <person name="Mavromatis K."/>
            <person name="Yasawong M."/>
            <person name="Chertkov O."/>
            <person name="Lapidus A."/>
            <person name="Lucas S."/>
            <person name="Nolan M."/>
            <person name="Del Rio T.G."/>
            <person name="Tice H."/>
            <person name="Cheng J.F."/>
            <person name="Pitluck S."/>
            <person name="Liolios K."/>
            <person name="Ivanova N."/>
            <person name="Tapia R."/>
            <person name="Han C."/>
            <person name="Bruce D."/>
            <person name="Goodwin L."/>
            <person name="Pati A."/>
            <person name="Chen A."/>
            <person name="Palaniappan K."/>
            <person name="Land M."/>
            <person name="Hauser L."/>
            <person name="Chang Y.J."/>
            <person name="Jeffries C.D."/>
            <person name="Detter J.C."/>
            <person name="Rohde M."/>
            <person name="Brambilla E."/>
            <person name="Spring S."/>
            <person name="Goker M."/>
            <person name="Sikorski J."/>
            <person name="Woyke T."/>
            <person name="Bristow J."/>
            <person name="Eisen J.A."/>
            <person name="Markowitz V."/>
            <person name="Hugenholtz P."/>
            <person name="Klenk H.P."/>
            <person name="Kyrpides N.C."/>
        </authorList>
    </citation>
    <scope>NUCLEOTIDE SEQUENCE [LARGE SCALE GENOMIC DNA]</scope>
    <source>
        <strain evidence="2">DSM 11293 / JCM 15392 / SEBR 4228</strain>
    </source>
</reference>
<dbReference type="KEGG" id="ssm:Spirs_4156"/>
<evidence type="ECO:0000313" key="2">
    <source>
        <dbReference type="Proteomes" id="UP000002318"/>
    </source>
</evidence>
<sequence length="136" mass="16104">MKSRISTATEVLNSRIEKVWDAITDNENWQWRSDLQNLTILSDKEFIEYGKGGMEIHFTITKKEEYKVYGFTMDSKYFSGEWIGNFENLSDGKTKITFTESLVYKKLFLRIFATLFINLKAIQDVYMRDLKNKLNE</sequence>